<dbReference type="SUPFAM" id="SSF53098">
    <property type="entry name" value="Ribonuclease H-like"/>
    <property type="match status" value="1"/>
</dbReference>
<evidence type="ECO:0000259" key="1">
    <source>
        <dbReference type="Pfam" id="PF13456"/>
    </source>
</evidence>
<dbReference type="InterPro" id="IPR012337">
    <property type="entry name" value="RNaseH-like_sf"/>
</dbReference>
<proteinExistence type="predicted"/>
<dbReference type="PANTHER" id="PTHR47074:SF11">
    <property type="entry name" value="REVERSE TRANSCRIPTASE-LIKE PROTEIN"/>
    <property type="match status" value="1"/>
</dbReference>
<comment type="caution">
    <text evidence="2">The sequence shown here is derived from an EMBL/GenBank/DDBJ whole genome shotgun (WGS) entry which is preliminary data.</text>
</comment>
<dbReference type="PANTHER" id="PTHR47074">
    <property type="entry name" value="BNAC02G40300D PROTEIN"/>
    <property type="match status" value="1"/>
</dbReference>
<dbReference type="InterPro" id="IPR036397">
    <property type="entry name" value="RNaseH_sf"/>
</dbReference>
<dbReference type="Proteomes" id="UP001632038">
    <property type="component" value="Unassembled WGS sequence"/>
</dbReference>
<dbReference type="Gene3D" id="3.30.420.10">
    <property type="entry name" value="Ribonuclease H-like superfamily/Ribonuclease H"/>
    <property type="match status" value="1"/>
</dbReference>
<reference evidence="3" key="1">
    <citation type="journal article" date="2024" name="IScience">
        <title>Strigolactones Initiate the Formation of Haustorium-like Structures in Castilleja.</title>
        <authorList>
            <person name="Buerger M."/>
            <person name="Peterson D."/>
            <person name="Chory J."/>
        </authorList>
    </citation>
    <scope>NUCLEOTIDE SEQUENCE [LARGE SCALE GENOMIC DNA]</scope>
</reference>
<sequence length="232" mass="25746">MKQREEFVLFNLLLFDNVWRYRNSLAHGACPISVQDITKSIARQAAKHWMSNTQTAQIGSSANLSWIPPPIGWYKINVDAAFVKDISHSGLVLKDHNGSVSFAFVDHHPCFDAITAECLAILDACLLLHQFKASSIIIESDCLNAVALINGASNNDFWTASPVVDKIKKLWNCWPSWVFKFTPRKLNCAAHNLAGWASCNSFVGSLPLDSIPVVVFCDLGHPLVKNNASFIY</sequence>
<evidence type="ECO:0000313" key="3">
    <source>
        <dbReference type="Proteomes" id="UP001632038"/>
    </source>
</evidence>
<name>A0ABD3EN30_9LAMI</name>
<dbReference type="InterPro" id="IPR052929">
    <property type="entry name" value="RNase_H-like_EbsB-rel"/>
</dbReference>
<evidence type="ECO:0000313" key="2">
    <source>
        <dbReference type="EMBL" id="KAL3655743.1"/>
    </source>
</evidence>
<dbReference type="InterPro" id="IPR044730">
    <property type="entry name" value="RNase_H-like_dom_plant"/>
</dbReference>
<dbReference type="EMBL" id="JAVIJP010000001">
    <property type="protein sequence ID" value="KAL3655743.1"/>
    <property type="molecule type" value="Genomic_DNA"/>
</dbReference>
<organism evidence="2 3">
    <name type="scientific">Castilleja foliolosa</name>
    <dbReference type="NCBI Taxonomy" id="1961234"/>
    <lineage>
        <taxon>Eukaryota</taxon>
        <taxon>Viridiplantae</taxon>
        <taxon>Streptophyta</taxon>
        <taxon>Embryophyta</taxon>
        <taxon>Tracheophyta</taxon>
        <taxon>Spermatophyta</taxon>
        <taxon>Magnoliopsida</taxon>
        <taxon>eudicotyledons</taxon>
        <taxon>Gunneridae</taxon>
        <taxon>Pentapetalae</taxon>
        <taxon>asterids</taxon>
        <taxon>lamiids</taxon>
        <taxon>Lamiales</taxon>
        <taxon>Orobanchaceae</taxon>
        <taxon>Pedicularideae</taxon>
        <taxon>Castillejinae</taxon>
        <taxon>Castilleja</taxon>
    </lineage>
</organism>
<feature type="domain" description="RNase H type-1" evidence="1">
    <location>
        <begin position="77"/>
        <end position="196"/>
    </location>
</feature>
<dbReference type="AlphaFoldDB" id="A0ABD3EN30"/>
<dbReference type="CDD" id="cd06222">
    <property type="entry name" value="RNase_H_like"/>
    <property type="match status" value="1"/>
</dbReference>
<dbReference type="Pfam" id="PF13456">
    <property type="entry name" value="RVT_3"/>
    <property type="match status" value="1"/>
</dbReference>
<protein>
    <recommendedName>
        <fullName evidence="1">RNase H type-1 domain-containing protein</fullName>
    </recommendedName>
</protein>
<keyword evidence="3" id="KW-1185">Reference proteome</keyword>
<accession>A0ABD3EN30</accession>
<gene>
    <name evidence="2" type="ORF">CASFOL_000139</name>
</gene>
<dbReference type="InterPro" id="IPR002156">
    <property type="entry name" value="RNaseH_domain"/>
</dbReference>